<sequence length="61" mass="6840">MATTPFKVDRYRAARRDKTMPIVTIRSPRNGLLYINSVYNEVADKLPAILVLPVGPISSRP</sequence>
<comment type="caution">
    <text evidence="1">The sequence shown here is derived from an EMBL/GenBank/DDBJ whole genome shotgun (WGS) entry which is preliminary data.</text>
</comment>
<keyword evidence="2" id="KW-1185">Reference proteome</keyword>
<protein>
    <submittedName>
        <fullName evidence="1">Uncharacterized protein</fullName>
    </submittedName>
</protein>
<name>A0A317E6D4_9PROT</name>
<dbReference type="AlphaFoldDB" id="A0A317E6D4"/>
<dbReference type="RefSeq" id="WP_109920421.1">
    <property type="nucleotide sequence ID" value="NZ_SNXM01000005.1"/>
</dbReference>
<gene>
    <name evidence="1" type="ORF">DKG75_07240</name>
</gene>
<dbReference type="EMBL" id="QGLF01000002">
    <property type="protein sequence ID" value="PWR21776.1"/>
    <property type="molecule type" value="Genomic_DNA"/>
</dbReference>
<proteinExistence type="predicted"/>
<evidence type="ECO:0000313" key="2">
    <source>
        <dbReference type="Proteomes" id="UP000246077"/>
    </source>
</evidence>
<evidence type="ECO:0000313" key="1">
    <source>
        <dbReference type="EMBL" id="PWR21776.1"/>
    </source>
</evidence>
<dbReference type="Proteomes" id="UP000246077">
    <property type="component" value="Unassembled WGS sequence"/>
</dbReference>
<reference evidence="2" key="1">
    <citation type="submission" date="2018-05" db="EMBL/GenBank/DDBJ databases">
        <title>Zavarzinia sp. HR-AS.</title>
        <authorList>
            <person name="Lee Y."/>
            <person name="Jeon C.O."/>
        </authorList>
    </citation>
    <scope>NUCLEOTIDE SEQUENCE [LARGE SCALE GENOMIC DNA]</scope>
    <source>
        <strain evidence="2">DSM 1231</strain>
    </source>
</reference>
<organism evidence="1 2">
    <name type="scientific">Zavarzinia compransoris</name>
    <dbReference type="NCBI Taxonomy" id="1264899"/>
    <lineage>
        <taxon>Bacteria</taxon>
        <taxon>Pseudomonadati</taxon>
        <taxon>Pseudomonadota</taxon>
        <taxon>Alphaproteobacteria</taxon>
        <taxon>Rhodospirillales</taxon>
        <taxon>Zavarziniaceae</taxon>
        <taxon>Zavarzinia</taxon>
    </lineage>
</organism>
<accession>A0A317E6D4</accession>